<dbReference type="RefSeq" id="WP_274054782.1">
    <property type="nucleotide sequence ID" value="NZ_CP059693.1"/>
</dbReference>
<organism evidence="6 7">
    <name type="scientific">Thalassomonas haliotis</name>
    <dbReference type="NCBI Taxonomy" id="485448"/>
    <lineage>
        <taxon>Bacteria</taxon>
        <taxon>Pseudomonadati</taxon>
        <taxon>Pseudomonadota</taxon>
        <taxon>Gammaproteobacteria</taxon>
        <taxon>Alteromonadales</taxon>
        <taxon>Colwelliaceae</taxon>
        <taxon>Thalassomonas</taxon>
    </lineage>
</organism>
<dbReference type="CDD" id="cd20716">
    <property type="entry name" value="cyt_P460_fam"/>
    <property type="match status" value="2"/>
</dbReference>
<dbReference type="InterPro" id="IPR036909">
    <property type="entry name" value="Cyt_c-like_dom_sf"/>
</dbReference>
<name>A0ABY7VKH2_9GAMM</name>
<evidence type="ECO:0000256" key="1">
    <source>
        <dbReference type="ARBA" id="ARBA00022617"/>
    </source>
</evidence>
<keyword evidence="7" id="KW-1185">Reference proteome</keyword>
<dbReference type="InterPro" id="IPR038142">
    <property type="entry name" value="Cytochrome_P460_sp"/>
</dbReference>
<reference evidence="6 7" key="1">
    <citation type="journal article" date="2022" name="Mar. Drugs">
        <title>Bioassay-Guided Fractionation Leads to the Detection of Cholic Acid Generated by the Rare Thalassomonas sp.</title>
        <authorList>
            <person name="Pheiffer F."/>
            <person name="Schneider Y.K."/>
            <person name="Hansen E.H."/>
            <person name="Andersen J.H."/>
            <person name="Isaksson J."/>
            <person name="Busche T."/>
            <person name="R C."/>
            <person name="Kalinowski J."/>
            <person name="Zyl L.V."/>
            <person name="Trindade M."/>
        </authorList>
    </citation>
    <scope>NUCLEOTIDE SEQUENCE [LARGE SCALE GENOMIC DNA]</scope>
    <source>
        <strain evidence="6 7">A5K-61T</strain>
    </source>
</reference>
<dbReference type="Pfam" id="PF16694">
    <property type="entry name" value="Cytochrome_P460"/>
    <property type="match status" value="1"/>
</dbReference>
<dbReference type="PROSITE" id="PS51007">
    <property type="entry name" value="CYTC"/>
    <property type="match status" value="1"/>
</dbReference>
<keyword evidence="2 4" id="KW-0479">Metal-binding</keyword>
<evidence type="ECO:0000256" key="2">
    <source>
        <dbReference type="ARBA" id="ARBA00022723"/>
    </source>
</evidence>
<accession>A0ABY7VKH2</accession>
<dbReference type="EMBL" id="CP059693">
    <property type="protein sequence ID" value="WDE14239.1"/>
    <property type="molecule type" value="Genomic_DNA"/>
</dbReference>
<sequence length="481" mass="52305">MHNIEKVRAVLTYARICVIAFILTSCKAGDGTGLDANGQPLVEDDPEPETGLFVQIQEDIFTARCIACHIGAQAPQGLDLSEGNAYGNIVGVASNQQPALSLIEPDAPELSYLVKKIRGDEDISGGQMPLSGPPFLDDSQIQLVIDWVNDGAPPPQVATPAEFVAGLSDFTAYDSWSTIDYSIGATNNALGGAHQAQDDNYSRRVYANALALTATDSYPNGTILVKEVTTWQSGEREFSAAGGLLAMVKRGGDFNPGNGDWEWFELDPDLSEIVGRGANLMDDGCNTCHSLADSQSGGGDYVFEHPSEYQADNSDFADFRSWSQIEERSDQNTLLGGMAHGGDNPDSTRRIFKKQLYANPDSMEQGYPIGTILVKEVEQEGAIVEITAMVKRGGDFSPDHQNWEWFMLDPGSLEIMLDDNGDETRGANLMDGMCASCHSQANPDSGYGKDYVFHHENDPFNFNQQMADMAIFTQFMDANED</sequence>
<evidence type="ECO:0000256" key="3">
    <source>
        <dbReference type="ARBA" id="ARBA00023004"/>
    </source>
</evidence>
<evidence type="ECO:0000259" key="5">
    <source>
        <dbReference type="PROSITE" id="PS51007"/>
    </source>
</evidence>
<dbReference type="Gene3D" id="3.50.70.20">
    <property type="entry name" value="Cytochrome P460"/>
    <property type="match status" value="2"/>
</dbReference>
<evidence type="ECO:0000313" key="6">
    <source>
        <dbReference type="EMBL" id="WDE14239.1"/>
    </source>
</evidence>
<protein>
    <submittedName>
        <fullName evidence="6">Cytochrome P460 family protein</fullName>
    </submittedName>
</protein>
<keyword evidence="3 4" id="KW-0408">Iron</keyword>
<dbReference type="InterPro" id="IPR032033">
    <property type="entry name" value="Cytochrome_P460"/>
</dbReference>
<dbReference type="InterPro" id="IPR009056">
    <property type="entry name" value="Cyt_c-like_dom"/>
</dbReference>
<dbReference type="PROSITE" id="PS51257">
    <property type="entry name" value="PROKAR_LIPOPROTEIN"/>
    <property type="match status" value="1"/>
</dbReference>
<dbReference type="Proteomes" id="UP001215231">
    <property type="component" value="Chromosome"/>
</dbReference>
<evidence type="ECO:0000256" key="4">
    <source>
        <dbReference type="PROSITE-ProRule" id="PRU00433"/>
    </source>
</evidence>
<evidence type="ECO:0000313" key="7">
    <source>
        <dbReference type="Proteomes" id="UP001215231"/>
    </source>
</evidence>
<dbReference type="SUPFAM" id="SSF46626">
    <property type="entry name" value="Cytochrome c"/>
    <property type="match status" value="1"/>
</dbReference>
<gene>
    <name evidence="6" type="ORF">H3N35_12955</name>
</gene>
<keyword evidence="1 4" id="KW-0349">Heme</keyword>
<feature type="domain" description="Cytochrome c" evidence="5">
    <location>
        <begin position="52"/>
        <end position="152"/>
    </location>
</feature>
<proteinExistence type="predicted"/>